<keyword evidence="3" id="KW-0808">Transferase</keyword>
<dbReference type="Pfam" id="PF03987">
    <property type="entry name" value="Autophagy_act_C"/>
    <property type="match status" value="1"/>
</dbReference>
<accession>A0ABQ8UTJ1</accession>
<evidence type="ECO:0000256" key="5">
    <source>
        <dbReference type="ARBA" id="ARBA00023006"/>
    </source>
</evidence>
<dbReference type="PANTHER" id="PTHR14957:SF1">
    <property type="entry name" value="UBIQUITIN-LIKE-CONJUGATING ENZYME ATG10"/>
    <property type="match status" value="1"/>
</dbReference>
<evidence type="ECO:0000256" key="6">
    <source>
        <dbReference type="ARBA" id="ARBA00029833"/>
    </source>
</evidence>
<proteinExistence type="inferred from homology"/>
<dbReference type="InterPro" id="IPR007135">
    <property type="entry name" value="Atg3/Atg10"/>
</dbReference>
<evidence type="ECO:0000256" key="7">
    <source>
        <dbReference type="SAM" id="MobiDB-lite"/>
    </source>
</evidence>
<dbReference type="Gene3D" id="3.30.1460.50">
    <property type="match status" value="1"/>
</dbReference>
<reference evidence="8" key="1">
    <citation type="journal article" date="2022" name="bioRxiv">
        <title>Genomics of Preaxostyla Flagellates Illuminates Evolutionary Transitions and the Path Towards Mitochondrial Loss.</title>
        <authorList>
            <person name="Novak L.V.F."/>
            <person name="Treitli S.C."/>
            <person name="Pyrih J."/>
            <person name="Halakuc P."/>
            <person name="Pipaliya S.V."/>
            <person name="Vacek V."/>
            <person name="Brzon O."/>
            <person name="Soukal P."/>
            <person name="Eme L."/>
            <person name="Dacks J.B."/>
            <person name="Karnkowska A."/>
            <person name="Elias M."/>
            <person name="Hampl V."/>
        </authorList>
    </citation>
    <scope>NUCLEOTIDE SEQUENCE</scope>
    <source>
        <strain evidence="8">RCP-MX</strain>
    </source>
</reference>
<comment type="similarity">
    <text evidence="1">Belongs to the ATG10 family.</text>
</comment>
<evidence type="ECO:0000256" key="4">
    <source>
        <dbReference type="ARBA" id="ARBA00022786"/>
    </source>
</evidence>
<protein>
    <recommendedName>
        <fullName evidence="2">Ubiquitin-like-conjugating enzyme ATG10</fullName>
    </recommendedName>
    <alternativeName>
        <fullName evidence="6">Autophagy-related protein 10</fullName>
    </alternativeName>
</protein>
<evidence type="ECO:0000313" key="9">
    <source>
        <dbReference type="Proteomes" id="UP001141327"/>
    </source>
</evidence>
<name>A0ABQ8UTJ1_9EUKA</name>
<dbReference type="PANTHER" id="PTHR14957">
    <property type="entry name" value="UBIQUITIN-LIKE-CONJUGATING ENZYME ATG10"/>
    <property type="match status" value="1"/>
</dbReference>
<evidence type="ECO:0000313" key="8">
    <source>
        <dbReference type="EMBL" id="KAJ4462449.1"/>
    </source>
</evidence>
<evidence type="ECO:0000256" key="1">
    <source>
        <dbReference type="ARBA" id="ARBA00005696"/>
    </source>
</evidence>
<dbReference type="Proteomes" id="UP001141327">
    <property type="component" value="Unassembled WGS sequence"/>
</dbReference>
<evidence type="ECO:0000256" key="3">
    <source>
        <dbReference type="ARBA" id="ARBA00022679"/>
    </source>
</evidence>
<keyword evidence="4" id="KW-0833">Ubl conjugation pathway</keyword>
<comment type="caution">
    <text evidence="8">The sequence shown here is derived from an EMBL/GenBank/DDBJ whole genome shotgun (WGS) entry which is preliminary data.</text>
</comment>
<feature type="region of interest" description="Disordered" evidence="7">
    <location>
        <begin position="168"/>
        <end position="190"/>
    </location>
</feature>
<dbReference type="EMBL" id="JAPMOS010000003">
    <property type="protein sequence ID" value="KAJ4462449.1"/>
    <property type="molecule type" value="Genomic_DNA"/>
</dbReference>
<gene>
    <name evidence="8" type="ORF">PAPYR_1091</name>
</gene>
<organism evidence="8 9">
    <name type="scientific">Paratrimastix pyriformis</name>
    <dbReference type="NCBI Taxonomy" id="342808"/>
    <lineage>
        <taxon>Eukaryota</taxon>
        <taxon>Metamonada</taxon>
        <taxon>Preaxostyla</taxon>
        <taxon>Paratrimastigidae</taxon>
        <taxon>Paratrimastix</taxon>
    </lineage>
</organism>
<sequence>MDQTAFRVQALQIIERWPEWRWIPEGYMQLRWTFAGKCQEAASGDVVDEDVHIVWSQSYRVPVLYMHLSHSDGASFTVEEAFDFVSRNQMASSSSLGDPWSFLTKTEHPVLGVPFLHVHPCRTPDLMALFAREGSAAPLFTWLSLVMSLIGVRVPGAVASAFVQEGPAANGRSEEGDDGLPPDELTFPAP</sequence>
<keyword evidence="5" id="KW-0072">Autophagy</keyword>
<evidence type="ECO:0000256" key="2">
    <source>
        <dbReference type="ARBA" id="ARBA00021099"/>
    </source>
</evidence>
<keyword evidence="9" id="KW-1185">Reference proteome</keyword>